<comment type="caution">
    <text evidence="1">The sequence shown here is derived from an EMBL/GenBank/DDBJ whole genome shotgun (WGS) entry which is preliminary data.</text>
</comment>
<gene>
    <name evidence="1" type="ORF">K461DRAFT_324496</name>
</gene>
<evidence type="ECO:0000313" key="1">
    <source>
        <dbReference type="EMBL" id="KAF2149068.1"/>
    </source>
</evidence>
<protein>
    <submittedName>
        <fullName evidence="1">Uncharacterized protein</fullName>
    </submittedName>
</protein>
<name>A0A9P4MDD3_9PEZI</name>
<organism evidence="1 2">
    <name type="scientific">Myriangium duriaei CBS 260.36</name>
    <dbReference type="NCBI Taxonomy" id="1168546"/>
    <lineage>
        <taxon>Eukaryota</taxon>
        <taxon>Fungi</taxon>
        <taxon>Dikarya</taxon>
        <taxon>Ascomycota</taxon>
        <taxon>Pezizomycotina</taxon>
        <taxon>Dothideomycetes</taxon>
        <taxon>Dothideomycetidae</taxon>
        <taxon>Myriangiales</taxon>
        <taxon>Myriangiaceae</taxon>
        <taxon>Myriangium</taxon>
    </lineage>
</organism>
<proteinExistence type="predicted"/>
<evidence type="ECO:0000313" key="2">
    <source>
        <dbReference type="Proteomes" id="UP000799439"/>
    </source>
</evidence>
<dbReference type="Proteomes" id="UP000799439">
    <property type="component" value="Unassembled WGS sequence"/>
</dbReference>
<accession>A0A9P4MDD3</accession>
<reference evidence="1" key="1">
    <citation type="journal article" date="2020" name="Stud. Mycol.">
        <title>101 Dothideomycetes genomes: a test case for predicting lifestyles and emergence of pathogens.</title>
        <authorList>
            <person name="Haridas S."/>
            <person name="Albert R."/>
            <person name="Binder M."/>
            <person name="Bloem J."/>
            <person name="Labutti K."/>
            <person name="Salamov A."/>
            <person name="Andreopoulos B."/>
            <person name="Baker S."/>
            <person name="Barry K."/>
            <person name="Bills G."/>
            <person name="Bluhm B."/>
            <person name="Cannon C."/>
            <person name="Castanera R."/>
            <person name="Culley D."/>
            <person name="Daum C."/>
            <person name="Ezra D."/>
            <person name="Gonzalez J."/>
            <person name="Henrissat B."/>
            <person name="Kuo A."/>
            <person name="Liang C."/>
            <person name="Lipzen A."/>
            <person name="Lutzoni F."/>
            <person name="Magnuson J."/>
            <person name="Mondo S."/>
            <person name="Nolan M."/>
            <person name="Ohm R."/>
            <person name="Pangilinan J."/>
            <person name="Park H.-J."/>
            <person name="Ramirez L."/>
            <person name="Alfaro M."/>
            <person name="Sun H."/>
            <person name="Tritt A."/>
            <person name="Yoshinaga Y."/>
            <person name="Zwiers L.-H."/>
            <person name="Turgeon B."/>
            <person name="Goodwin S."/>
            <person name="Spatafora J."/>
            <person name="Crous P."/>
            <person name="Grigoriev I."/>
        </authorList>
    </citation>
    <scope>NUCLEOTIDE SEQUENCE</scope>
    <source>
        <strain evidence="1">CBS 260.36</strain>
    </source>
</reference>
<sequence length="216" mass="24210">MATSHTVMVQQRPQDIQRLAAYSWLQVAKSVRGTDGLPSFTTVFRSEQLGPQMMVAWPDQYGINWTKDHPSPGDQVTFSGTWQSCDLGQSYNLNSIGDWEVNNNNPNANPGAVNIGINNYISPVHIIVGIQDPLTKGWVPIWVAPGPLSQQDHAEYEPLQIVQIWYQNKDRTGTMISPPSTAAMTYDMTNSPIEFFMYHTDTSTWSHQPSPYPGVR</sequence>
<keyword evidence="2" id="KW-1185">Reference proteome</keyword>
<dbReference type="EMBL" id="ML996092">
    <property type="protein sequence ID" value="KAF2149068.1"/>
    <property type="molecule type" value="Genomic_DNA"/>
</dbReference>
<dbReference type="AlphaFoldDB" id="A0A9P4MDD3"/>
<dbReference type="OrthoDB" id="3343459at2759"/>